<feature type="compositionally biased region" description="Basic and acidic residues" evidence="1">
    <location>
        <begin position="83"/>
        <end position="100"/>
    </location>
</feature>
<evidence type="ECO:0000313" key="3">
    <source>
        <dbReference type="Proteomes" id="UP001633002"/>
    </source>
</evidence>
<feature type="region of interest" description="Disordered" evidence="1">
    <location>
        <begin position="10"/>
        <end position="103"/>
    </location>
</feature>
<sequence>MRIHIHWRKRRQRCGDELRPPVRQHQERKLADITKQGREERVREGAPSPTTLDTHLLPIARGYEDDEEKEKGREGGVTYQLDGRPDGKHGEENGEADKLPRRWRTRFRGRLMDSGGLGGLRLPP</sequence>
<accession>A0ABD3HWB9</accession>
<evidence type="ECO:0000313" key="2">
    <source>
        <dbReference type="EMBL" id="KAL3695693.1"/>
    </source>
</evidence>
<protein>
    <submittedName>
        <fullName evidence="2">Uncharacterized protein</fullName>
    </submittedName>
</protein>
<feature type="compositionally biased region" description="Basic and acidic residues" evidence="1">
    <location>
        <begin position="13"/>
        <end position="44"/>
    </location>
</feature>
<name>A0ABD3HWB9_9MARC</name>
<reference evidence="2 3" key="1">
    <citation type="submission" date="2024-09" db="EMBL/GenBank/DDBJ databases">
        <title>Chromosome-scale assembly of Riccia sorocarpa.</title>
        <authorList>
            <person name="Paukszto L."/>
        </authorList>
    </citation>
    <scope>NUCLEOTIDE SEQUENCE [LARGE SCALE GENOMIC DNA]</scope>
    <source>
        <strain evidence="2">LP-2024</strain>
        <tissue evidence="2">Aerial parts of the thallus</tissue>
    </source>
</reference>
<dbReference type="AlphaFoldDB" id="A0ABD3HWB9"/>
<proteinExistence type="predicted"/>
<comment type="caution">
    <text evidence="2">The sequence shown here is derived from an EMBL/GenBank/DDBJ whole genome shotgun (WGS) entry which is preliminary data.</text>
</comment>
<gene>
    <name evidence="2" type="ORF">R1sor_009769</name>
</gene>
<dbReference type="EMBL" id="JBJQOH010000002">
    <property type="protein sequence ID" value="KAL3695693.1"/>
    <property type="molecule type" value="Genomic_DNA"/>
</dbReference>
<keyword evidence="3" id="KW-1185">Reference proteome</keyword>
<dbReference type="Proteomes" id="UP001633002">
    <property type="component" value="Unassembled WGS sequence"/>
</dbReference>
<evidence type="ECO:0000256" key="1">
    <source>
        <dbReference type="SAM" id="MobiDB-lite"/>
    </source>
</evidence>
<organism evidence="2 3">
    <name type="scientific">Riccia sorocarpa</name>
    <dbReference type="NCBI Taxonomy" id="122646"/>
    <lineage>
        <taxon>Eukaryota</taxon>
        <taxon>Viridiplantae</taxon>
        <taxon>Streptophyta</taxon>
        <taxon>Embryophyta</taxon>
        <taxon>Marchantiophyta</taxon>
        <taxon>Marchantiopsida</taxon>
        <taxon>Marchantiidae</taxon>
        <taxon>Marchantiales</taxon>
        <taxon>Ricciaceae</taxon>
        <taxon>Riccia</taxon>
    </lineage>
</organism>